<protein>
    <recommendedName>
        <fullName evidence="10">Cation/H+ exchanger transmembrane domain-containing protein</fullName>
    </recommendedName>
</protein>
<comment type="caution">
    <text evidence="11">The sequence shown here is derived from an EMBL/GenBank/DDBJ whole genome shotgun (WGS) entry which is preliminary data.</text>
</comment>
<dbReference type="PANTHER" id="PTHR32507">
    <property type="entry name" value="NA(+)/H(+) ANTIPORTER 1"/>
    <property type="match status" value="1"/>
</dbReference>
<dbReference type="GO" id="GO:0005886">
    <property type="term" value="C:plasma membrane"/>
    <property type="evidence" value="ECO:0007669"/>
    <property type="project" value="UniProtKB-SubCell"/>
</dbReference>
<evidence type="ECO:0000256" key="3">
    <source>
        <dbReference type="ARBA" id="ARBA00022449"/>
    </source>
</evidence>
<feature type="transmembrane region" description="Helical" evidence="9">
    <location>
        <begin position="59"/>
        <end position="79"/>
    </location>
</feature>
<sequence length="410" mass="43223">MAYFVAIAAMVLLAVALTRLTRSGLMQRLSTRPAVILCVAVAAGCFYQLVRLPEIEHDMISRLAAGGLAALAFIAGLQFRVSRLMRQSPAALRLATIAGPLFLIAAAVSAFIMMPSLSIWSALLIGGALMLNGAAIDRRAITSSSAPGEVKTTVELESAAALVIGLPLVIIIELLSDAPFSAANGVIETGVFRAAIGFGLGGAIGLVGGRLCKRYAGSRGKDDGDYRRLVFAYGSGIVAFLLAPLLQGEAIIAAGAAGLIWSEEGCLSAARRRDLRQKFDHAIKPVAYAVFGFILGPSLLQADILIILFSIGAITVLRIGPRLIALSSLGMNSHQQAFLAWFGGAPGAASALYLIKLMGISALMDQEMVLTIGTTCVFIAIIGTRLSSRPLASYFVRQHALARKRRYYTS</sequence>
<evidence type="ECO:0000313" key="12">
    <source>
        <dbReference type="Proteomes" id="UP000613582"/>
    </source>
</evidence>
<dbReference type="RefSeq" id="WP_188160014.1">
    <property type="nucleotide sequence ID" value="NZ_BMGH01000001.1"/>
</dbReference>
<reference evidence="11" key="2">
    <citation type="submission" date="2020-09" db="EMBL/GenBank/DDBJ databases">
        <authorList>
            <person name="Sun Q."/>
            <person name="Zhou Y."/>
        </authorList>
    </citation>
    <scope>NUCLEOTIDE SEQUENCE</scope>
    <source>
        <strain evidence="11">CGMCC 1.12921</strain>
    </source>
</reference>
<keyword evidence="8 9" id="KW-0472">Membrane</keyword>
<evidence type="ECO:0000256" key="9">
    <source>
        <dbReference type="SAM" id="Phobius"/>
    </source>
</evidence>
<keyword evidence="5 9" id="KW-0812">Transmembrane</keyword>
<reference evidence="11" key="1">
    <citation type="journal article" date="2014" name="Int. J. Syst. Evol. Microbiol.">
        <title>Complete genome sequence of Corynebacterium casei LMG S-19264T (=DSM 44701T), isolated from a smear-ripened cheese.</title>
        <authorList>
            <consortium name="US DOE Joint Genome Institute (JGI-PGF)"/>
            <person name="Walter F."/>
            <person name="Albersmeier A."/>
            <person name="Kalinowski J."/>
            <person name="Ruckert C."/>
        </authorList>
    </citation>
    <scope>NUCLEOTIDE SEQUENCE</scope>
    <source>
        <strain evidence="11">CGMCC 1.12921</strain>
    </source>
</reference>
<dbReference type="Proteomes" id="UP000613582">
    <property type="component" value="Unassembled WGS sequence"/>
</dbReference>
<feature type="transmembrane region" description="Helical" evidence="9">
    <location>
        <begin position="6"/>
        <end position="22"/>
    </location>
</feature>
<dbReference type="EMBL" id="BMGH01000001">
    <property type="protein sequence ID" value="GGD01561.1"/>
    <property type="molecule type" value="Genomic_DNA"/>
</dbReference>
<evidence type="ECO:0000313" key="11">
    <source>
        <dbReference type="EMBL" id="GGD01561.1"/>
    </source>
</evidence>
<dbReference type="InterPro" id="IPR038770">
    <property type="entry name" value="Na+/solute_symporter_sf"/>
</dbReference>
<dbReference type="InterPro" id="IPR006153">
    <property type="entry name" value="Cation/H_exchanger_TM"/>
</dbReference>
<dbReference type="Pfam" id="PF00999">
    <property type="entry name" value="Na_H_Exchanger"/>
    <property type="match status" value="1"/>
</dbReference>
<dbReference type="GO" id="GO:0015297">
    <property type="term" value="F:antiporter activity"/>
    <property type="evidence" value="ECO:0007669"/>
    <property type="project" value="UniProtKB-KW"/>
</dbReference>
<feature type="transmembrane region" description="Helical" evidence="9">
    <location>
        <begin position="229"/>
        <end position="246"/>
    </location>
</feature>
<feature type="transmembrane region" description="Helical" evidence="9">
    <location>
        <begin position="156"/>
        <end position="175"/>
    </location>
</feature>
<evidence type="ECO:0000259" key="10">
    <source>
        <dbReference type="Pfam" id="PF00999"/>
    </source>
</evidence>
<keyword evidence="12" id="KW-1185">Reference proteome</keyword>
<feature type="transmembrane region" description="Helical" evidence="9">
    <location>
        <begin position="119"/>
        <end position="136"/>
    </location>
</feature>
<keyword evidence="6 9" id="KW-1133">Transmembrane helix</keyword>
<feature type="transmembrane region" description="Helical" evidence="9">
    <location>
        <begin position="190"/>
        <end position="208"/>
    </location>
</feature>
<comment type="subcellular location">
    <subcellularLocation>
        <location evidence="1">Cell membrane</location>
        <topology evidence="1">Multi-pass membrane protein</topology>
    </subcellularLocation>
</comment>
<keyword evidence="3" id="KW-0050">Antiport</keyword>
<feature type="transmembrane region" description="Helical" evidence="9">
    <location>
        <begin position="91"/>
        <end position="113"/>
    </location>
</feature>
<evidence type="ECO:0000256" key="7">
    <source>
        <dbReference type="ARBA" id="ARBA00023065"/>
    </source>
</evidence>
<keyword evidence="2" id="KW-0813">Transport</keyword>
<feature type="domain" description="Cation/H+ exchanger transmembrane" evidence="10">
    <location>
        <begin position="29"/>
        <end position="383"/>
    </location>
</feature>
<evidence type="ECO:0000256" key="2">
    <source>
        <dbReference type="ARBA" id="ARBA00022448"/>
    </source>
</evidence>
<dbReference type="PANTHER" id="PTHR32507:SF8">
    <property type="entry name" value="CNH1P"/>
    <property type="match status" value="1"/>
</dbReference>
<feature type="transmembrane region" description="Helical" evidence="9">
    <location>
        <begin position="337"/>
        <end position="356"/>
    </location>
</feature>
<evidence type="ECO:0000256" key="5">
    <source>
        <dbReference type="ARBA" id="ARBA00022692"/>
    </source>
</evidence>
<dbReference type="GO" id="GO:1902600">
    <property type="term" value="P:proton transmembrane transport"/>
    <property type="evidence" value="ECO:0007669"/>
    <property type="project" value="InterPro"/>
</dbReference>
<organism evidence="11 12">
    <name type="scientific">Aquisalinus flavus</name>
    <dbReference type="NCBI Taxonomy" id="1526572"/>
    <lineage>
        <taxon>Bacteria</taxon>
        <taxon>Pseudomonadati</taxon>
        <taxon>Pseudomonadota</taxon>
        <taxon>Alphaproteobacteria</taxon>
        <taxon>Parvularculales</taxon>
        <taxon>Parvularculaceae</taxon>
        <taxon>Aquisalinus</taxon>
    </lineage>
</organism>
<feature type="transmembrane region" description="Helical" evidence="9">
    <location>
        <begin position="34"/>
        <end position="53"/>
    </location>
</feature>
<dbReference type="Gene3D" id="1.20.1530.20">
    <property type="match status" value="1"/>
</dbReference>
<evidence type="ECO:0000256" key="4">
    <source>
        <dbReference type="ARBA" id="ARBA00022475"/>
    </source>
</evidence>
<keyword evidence="7" id="KW-0406">Ion transport</keyword>
<evidence type="ECO:0000256" key="1">
    <source>
        <dbReference type="ARBA" id="ARBA00004651"/>
    </source>
</evidence>
<proteinExistence type="predicted"/>
<accession>A0A8J2V4E1</accession>
<feature type="transmembrane region" description="Helical" evidence="9">
    <location>
        <begin position="368"/>
        <end position="387"/>
    </location>
</feature>
<gene>
    <name evidence="11" type="ORF">GCM10011342_08250</name>
</gene>
<name>A0A8J2V4E1_9PROT</name>
<dbReference type="AlphaFoldDB" id="A0A8J2V4E1"/>
<evidence type="ECO:0000256" key="8">
    <source>
        <dbReference type="ARBA" id="ARBA00023136"/>
    </source>
</evidence>
<feature type="transmembrane region" description="Helical" evidence="9">
    <location>
        <begin position="306"/>
        <end position="325"/>
    </location>
</feature>
<keyword evidence="4" id="KW-1003">Cell membrane</keyword>
<evidence type="ECO:0000256" key="6">
    <source>
        <dbReference type="ARBA" id="ARBA00022989"/>
    </source>
</evidence>